<reference evidence="1" key="1">
    <citation type="submission" date="2022-05" db="EMBL/GenBank/DDBJ databases">
        <title>Sphingomonas sp. strain MG17 Genome sequencing and assembly.</title>
        <authorList>
            <person name="Kim I."/>
        </authorList>
    </citation>
    <scope>NUCLEOTIDE SEQUENCE</scope>
    <source>
        <strain evidence="1">MG17</strain>
    </source>
</reference>
<dbReference type="InterPro" id="IPR029035">
    <property type="entry name" value="DHS-like_NAD/FAD-binding_dom"/>
</dbReference>
<dbReference type="Proteomes" id="UP001139451">
    <property type="component" value="Unassembled WGS sequence"/>
</dbReference>
<dbReference type="RefSeq" id="WP_254297240.1">
    <property type="nucleotide sequence ID" value="NZ_JAMLDX010000032.1"/>
</dbReference>
<evidence type="ECO:0000313" key="2">
    <source>
        <dbReference type="Proteomes" id="UP001139451"/>
    </source>
</evidence>
<proteinExistence type="predicted"/>
<organism evidence="1 2">
    <name type="scientific">Sphingomonas tagetis</name>
    <dbReference type="NCBI Taxonomy" id="2949092"/>
    <lineage>
        <taxon>Bacteria</taxon>
        <taxon>Pseudomonadati</taxon>
        <taxon>Pseudomonadota</taxon>
        <taxon>Alphaproteobacteria</taxon>
        <taxon>Sphingomonadales</taxon>
        <taxon>Sphingomonadaceae</taxon>
        <taxon>Sphingomonas</taxon>
    </lineage>
</organism>
<sequence length="674" mass="75844">MPRFVKNGPIVPDKLVQELEEDRVVIFCGAGISMGAGLPDFRGLVDHCYTECGAIKPGPDGEEWSWLDRMLGSLEGSHPGRMRATVAELLDITVKPKDLALHQALLKLGRLRGGNNGTRLVTTNFDLLFEQARPDMKLGVEYHSAPILPIPRNDRLASWRSIVYLHGRVEPATHGNQQLVLTSADFGRAYLTDAWAARFVARLFAEFTVLFIGYSLNDPVLRYMTDAFAAEDAFARTGRKRGPAYLFVPNDSKTPDPKPYQLRRLEPIFYRPIYHHRLLKQTLIQWAKTREDYLSSIRTLIEGTALRLPSALEPSDAANLVWAVCGRPDDKGHGAKMLAGVTPLPPMEWLREFEQHDRQTKTAHEADIKLAKDEEREPPTSPAYHIEPLFPSRANNSGLPWLSAPAIELLPWLCAHLQNQKLVDWVVEKLEGRRRAHPLLRSAIRRHLDATPAIADGYRTFWQLVSSEGDWATDQSTPHAMHGLMVGTPAKRDEPWFKQELAAMLKPFLTVSQSYAAASGSAVDPARINTIADSKVDLVSDRAFDVADRINTMPDANSYWARHLDLLTHVLKQVLDLYGIVGQASSSRDPTALQRPSIEPHPQNAHHAHWARLYDLIWRGWQHVDGQLDPAESHAWIALWRQIRYPGFRRLVLAAMASSPHFTAQQKLEVLLNG</sequence>
<keyword evidence="2" id="KW-1185">Reference proteome</keyword>
<dbReference type="Pfam" id="PF13289">
    <property type="entry name" value="SIR2_2"/>
    <property type="match status" value="1"/>
</dbReference>
<comment type="caution">
    <text evidence="1">The sequence shown here is derived from an EMBL/GenBank/DDBJ whole genome shotgun (WGS) entry which is preliminary data.</text>
</comment>
<accession>A0A9X2KRT8</accession>
<protein>
    <submittedName>
        <fullName evidence="1">SIR2 family protein</fullName>
    </submittedName>
</protein>
<dbReference type="EMBL" id="JAMLDX010000032">
    <property type="protein sequence ID" value="MCP3733123.1"/>
    <property type="molecule type" value="Genomic_DNA"/>
</dbReference>
<evidence type="ECO:0000313" key="1">
    <source>
        <dbReference type="EMBL" id="MCP3733123.1"/>
    </source>
</evidence>
<gene>
    <name evidence="1" type="ORF">M9978_22200</name>
</gene>
<name>A0A9X2KRT8_9SPHN</name>
<dbReference type="AlphaFoldDB" id="A0A9X2KRT8"/>
<dbReference type="SUPFAM" id="SSF52467">
    <property type="entry name" value="DHS-like NAD/FAD-binding domain"/>
    <property type="match status" value="1"/>
</dbReference>
<dbReference type="Gene3D" id="3.40.50.1220">
    <property type="entry name" value="TPP-binding domain"/>
    <property type="match status" value="1"/>
</dbReference>